<proteinExistence type="predicted"/>
<keyword evidence="3" id="KW-1185">Reference proteome</keyword>
<name>A0ABN9XZD0_9DINO</name>
<accession>A0ABN9XZD0</accession>
<gene>
    <name evidence="2" type="ORF">PCOR1329_LOCUS80093</name>
</gene>
<evidence type="ECO:0000256" key="1">
    <source>
        <dbReference type="SAM" id="MobiDB-lite"/>
    </source>
</evidence>
<feature type="region of interest" description="Disordered" evidence="1">
    <location>
        <begin position="1"/>
        <end position="32"/>
    </location>
</feature>
<evidence type="ECO:0000313" key="3">
    <source>
        <dbReference type="Proteomes" id="UP001189429"/>
    </source>
</evidence>
<protein>
    <submittedName>
        <fullName evidence="2">Uncharacterized protein</fullName>
    </submittedName>
</protein>
<dbReference type="Proteomes" id="UP001189429">
    <property type="component" value="Unassembled WGS sequence"/>
</dbReference>
<feature type="non-terminal residue" evidence="2">
    <location>
        <position position="185"/>
    </location>
</feature>
<comment type="caution">
    <text evidence="2">The sequence shown here is derived from an EMBL/GenBank/DDBJ whole genome shotgun (WGS) entry which is preliminary data.</text>
</comment>
<sequence>MADRGMSQRTAQFEPRVEKQAEGGGGDRNLGVDFSRGRRIVRKVPKEKPAQGAVRKVARAGIEPSVTYGVTATGCATMELDTLRTESFKAQSWSQVRGPFTASRLTLERVGRQVVNATTWRTREDVDINVFELAPWIVRRLPLRAVQAWQRREVSEGTGLEHLANGGVFEPFINMAAAGAVSRNG</sequence>
<organism evidence="2 3">
    <name type="scientific">Prorocentrum cordatum</name>
    <dbReference type="NCBI Taxonomy" id="2364126"/>
    <lineage>
        <taxon>Eukaryota</taxon>
        <taxon>Sar</taxon>
        <taxon>Alveolata</taxon>
        <taxon>Dinophyceae</taxon>
        <taxon>Prorocentrales</taxon>
        <taxon>Prorocentraceae</taxon>
        <taxon>Prorocentrum</taxon>
    </lineage>
</organism>
<dbReference type="EMBL" id="CAUYUJ010021315">
    <property type="protein sequence ID" value="CAK0903917.1"/>
    <property type="molecule type" value="Genomic_DNA"/>
</dbReference>
<evidence type="ECO:0000313" key="2">
    <source>
        <dbReference type="EMBL" id="CAK0903917.1"/>
    </source>
</evidence>
<reference evidence="2" key="1">
    <citation type="submission" date="2023-10" db="EMBL/GenBank/DDBJ databases">
        <authorList>
            <person name="Chen Y."/>
            <person name="Shah S."/>
            <person name="Dougan E. K."/>
            <person name="Thang M."/>
            <person name="Chan C."/>
        </authorList>
    </citation>
    <scope>NUCLEOTIDE SEQUENCE [LARGE SCALE GENOMIC DNA]</scope>
</reference>